<dbReference type="EMBL" id="CP000586">
    <property type="protein sequence ID" value="ABO96466.1"/>
    <property type="molecule type" value="Genomic_DNA"/>
</dbReference>
<sequence>MSGAQIAFDDVPWPRSGAWLLRQSLANAGDDRDVTKRAHRAFFVRWHPDKFIQRFGRALVERDRDRIIARASATFRSALAAR</sequence>
<evidence type="ECO:0000256" key="3">
    <source>
        <dbReference type="ARBA" id="ARBA00022737"/>
    </source>
</evidence>
<reference evidence="6 7" key="1">
    <citation type="journal article" date="2007" name="Proc. Natl. Acad. Sci. U.S.A.">
        <title>The tiny eukaryote Ostreococcus provides genomic insights into the paradox of plankton speciation.</title>
        <authorList>
            <person name="Palenik B."/>
            <person name="Grimwood J."/>
            <person name="Aerts A."/>
            <person name="Rouze P."/>
            <person name="Salamov A."/>
            <person name="Putnam N."/>
            <person name="Dupont C."/>
            <person name="Jorgensen R."/>
            <person name="Derelle E."/>
            <person name="Rombauts S."/>
            <person name="Zhou K."/>
            <person name="Otillar R."/>
            <person name="Merchant S.S."/>
            <person name="Podell S."/>
            <person name="Gaasterland T."/>
            <person name="Napoli C."/>
            <person name="Gendler K."/>
            <person name="Manuell A."/>
            <person name="Tai V."/>
            <person name="Vallon O."/>
            <person name="Piganeau G."/>
            <person name="Jancek S."/>
            <person name="Heijde M."/>
            <person name="Jabbari K."/>
            <person name="Bowler C."/>
            <person name="Lohr M."/>
            <person name="Robbens S."/>
            <person name="Werner G."/>
            <person name="Dubchak I."/>
            <person name="Pazour G.J."/>
            <person name="Ren Q."/>
            <person name="Paulsen I."/>
            <person name="Delwiche C."/>
            <person name="Schmutz J."/>
            <person name="Rokhsar D."/>
            <person name="Van de Peer Y."/>
            <person name="Moreau H."/>
            <person name="Grigoriev I.V."/>
        </authorList>
    </citation>
    <scope>NUCLEOTIDE SEQUENCE [LARGE SCALE GENOMIC DNA]</scope>
    <source>
        <strain evidence="6 7">CCE9901</strain>
    </source>
</reference>
<dbReference type="HOGENOM" id="CLU_2562512_0_0_1"/>
<dbReference type="GeneID" id="5002360"/>
<dbReference type="RefSeq" id="XP_001418173.1">
    <property type="nucleotide sequence ID" value="XM_001418136.1"/>
</dbReference>
<dbReference type="Gramene" id="ABO96466">
    <property type="protein sequence ID" value="ABO96466"/>
    <property type="gene ID" value="OSTLU_32049"/>
</dbReference>
<keyword evidence="4" id="KW-0040">ANK repeat</keyword>
<protein>
    <recommendedName>
        <fullName evidence="8">J domain-containing protein</fullName>
    </recommendedName>
</protein>
<dbReference type="InterPro" id="IPR038753">
    <property type="entry name" value="NFKBIL1"/>
</dbReference>
<evidence type="ECO:0000256" key="4">
    <source>
        <dbReference type="ARBA" id="ARBA00023043"/>
    </source>
</evidence>
<keyword evidence="2" id="KW-0597">Phosphoprotein</keyword>
<dbReference type="PANTHER" id="PTHR15263:SF1">
    <property type="entry name" value="NF-KAPPA-B INHIBITOR-LIKE PROTEIN 1"/>
    <property type="match status" value="1"/>
</dbReference>
<dbReference type="PANTHER" id="PTHR15263">
    <property type="entry name" value="I-KAPPA-B-LIKE PROTEIN IKBL"/>
    <property type="match status" value="1"/>
</dbReference>
<dbReference type="AlphaFoldDB" id="A4RYJ4"/>
<evidence type="ECO:0000256" key="1">
    <source>
        <dbReference type="ARBA" id="ARBA00004123"/>
    </source>
</evidence>
<dbReference type="KEGG" id="olu:OSTLU_32049"/>
<evidence type="ECO:0000313" key="6">
    <source>
        <dbReference type="EMBL" id="ABO96466.1"/>
    </source>
</evidence>
<keyword evidence="5" id="KW-0539">Nucleus</keyword>
<organism evidence="6 7">
    <name type="scientific">Ostreococcus lucimarinus (strain CCE9901)</name>
    <dbReference type="NCBI Taxonomy" id="436017"/>
    <lineage>
        <taxon>Eukaryota</taxon>
        <taxon>Viridiplantae</taxon>
        <taxon>Chlorophyta</taxon>
        <taxon>Mamiellophyceae</taxon>
        <taxon>Mamiellales</taxon>
        <taxon>Bathycoccaceae</taxon>
        <taxon>Ostreococcus</taxon>
    </lineage>
</organism>
<keyword evidence="7" id="KW-1185">Reference proteome</keyword>
<keyword evidence="3" id="KW-0677">Repeat</keyword>
<evidence type="ECO:0008006" key="8">
    <source>
        <dbReference type="Google" id="ProtNLM"/>
    </source>
</evidence>
<evidence type="ECO:0000256" key="2">
    <source>
        <dbReference type="ARBA" id="ARBA00022553"/>
    </source>
</evidence>
<evidence type="ECO:0000256" key="5">
    <source>
        <dbReference type="ARBA" id="ARBA00023242"/>
    </source>
</evidence>
<comment type="subcellular location">
    <subcellularLocation>
        <location evidence="1">Nucleus</location>
    </subcellularLocation>
</comment>
<gene>
    <name evidence="6" type="ORF">OSTLU_32049</name>
</gene>
<proteinExistence type="predicted"/>
<dbReference type="GO" id="GO:0043124">
    <property type="term" value="P:negative regulation of canonical NF-kappaB signal transduction"/>
    <property type="evidence" value="ECO:0007669"/>
    <property type="project" value="InterPro"/>
</dbReference>
<dbReference type="Proteomes" id="UP000001568">
    <property type="component" value="Chromosome 6"/>
</dbReference>
<name>A4RYJ4_OSTLU</name>
<evidence type="ECO:0000313" key="7">
    <source>
        <dbReference type="Proteomes" id="UP000001568"/>
    </source>
</evidence>
<accession>A4RYJ4</accession>
<dbReference type="GO" id="GO:0005634">
    <property type="term" value="C:nucleus"/>
    <property type="evidence" value="ECO:0007669"/>
    <property type="project" value="UniProtKB-SubCell"/>
</dbReference>
<dbReference type="OrthoDB" id="544997at2759"/>